<keyword evidence="5 11" id="KW-0418">Kinase</keyword>
<dbReference type="PANTHER" id="PTHR24361">
    <property type="entry name" value="MITOGEN-ACTIVATED KINASE KINASE KINASE"/>
    <property type="match status" value="1"/>
</dbReference>
<dbReference type="PROSITE" id="PS50011">
    <property type="entry name" value="PROTEIN_KINASE_DOM"/>
    <property type="match status" value="1"/>
</dbReference>
<feature type="binding site" evidence="9">
    <location>
        <position position="181"/>
    </location>
    <ligand>
        <name>ATP</name>
        <dbReference type="ChEBI" id="CHEBI:30616"/>
    </ligand>
</feature>
<protein>
    <recommendedName>
        <fullName evidence="1">non-specific serine/threonine protein kinase</fullName>
        <ecNumber evidence="1">2.7.11.1</ecNumber>
    </recommendedName>
</protein>
<sequence>MADPVELMLGDLTDKYAQEPVSDAFIRLYTDDQRFGRTFASLHERLNDHFAAINDRARSTRHYWADSSREFISLIDELAETVGTLRRAGFEVAFREEYNAAVKQCKPWLSTSGGSTVPENFEPIEVVRYEPVFTRPETAVKLKKQITSVQLQMVGQGSYANVYSFVDPDYGIKVAVKRAKKDLNERDLYRFKQEFDIMKRLSFPYVVEVYRYDDERNEYKMEFCDETLRNYIRKRNSSLGFATRKRVALQFLYGIGYIHTQDLLHRDISLQNVLLKVYESKAVLVKLSDFGLAKDRASEFTHTKTEMRGTIRDPTLSSFKDYDIPNEIYSVGWVLSYIFTGKESLPRPNSDAVTKIVRKCTDSDIEQRYSSIREIIADIDRLESFPGEYRAEPENAPSPQRQR</sequence>
<dbReference type="OrthoDB" id="9762169at2"/>
<keyword evidence="2 11" id="KW-0723">Serine/threonine-protein kinase</keyword>
<dbReference type="InterPro" id="IPR008266">
    <property type="entry name" value="Tyr_kinase_AS"/>
</dbReference>
<dbReference type="CDD" id="cd00180">
    <property type="entry name" value="PKc"/>
    <property type="match status" value="1"/>
</dbReference>
<keyword evidence="12" id="KW-1185">Reference proteome</keyword>
<keyword evidence="6 9" id="KW-0067">ATP-binding</keyword>
<organism evidence="11 12">
    <name type="scientific">Lentzea xinjiangensis</name>
    <dbReference type="NCBI Taxonomy" id="402600"/>
    <lineage>
        <taxon>Bacteria</taxon>
        <taxon>Bacillati</taxon>
        <taxon>Actinomycetota</taxon>
        <taxon>Actinomycetes</taxon>
        <taxon>Pseudonocardiales</taxon>
        <taxon>Pseudonocardiaceae</taxon>
        <taxon>Lentzea</taxon>
    </lineage>
</organism>
<evidence type="ECO:0000256" key="6">
    <source>
        <dbReference type="ARBA" id="ARBA00022840"/>
    </source>
</evidence>
<evidence type="ECO:0000313" key="12">
    <source>
        <dbReference type="Proteomes" id="UP000199352"/>
    </source>
</evidence>
<dbReference type="STRING" id="402600.SAMN05216188_10246"/>
<evidence type="ECO:0000256" key="1">
    <source>
        <dbReference type="ARBA" id="ARBA00012513"/>
    </source>
</evidence>
<reference evidence="12" key="1">
    <citation type="submission" date="2016-10" db="EMBL/GenBank/DDBJ databases">
        <authorList>
            <person name="Varghese N."/>
            <person name="Submissions S."/>
        </authorList>
    </citation>
    <scope>NUCLEOTIDE SEQUENCE [LARGE SCALE GENOMIC DNA]</scope>
    <source>
        <strain evidence="12">CGMCC 4.3525</strain>
    </source>
</reference>
<dbReference type="PROSITE" id="PS00107">
    <property type="entry name" value="PROTEIN_KINASE_ATP"/>
    <property type="match status" value="1"/>
</dbReference>
<dbReference type="GO" id="GO:0005737">
    <property type="term" value="C:cytoplasm"/>
    <property type="evidence" value="ECO:0007669"/>
    <property type="project" value="TreeGrafter"/>
</dbReference>
<dbReference type="RefSeq" id="WP_089949527.1">
    <property type="nucleotide sequence ID" value="NZ_FOFR01000002.1"/>
</dbReference>
<dbReference type="InterPro" id="IPR017441">
    <property type="entry name" value="Protein_kinase_ATP_BS"/>
</dbReference>
<evidence type="ECO:0000256" key="4">
    <source>
        <dbReference type="ARBA" id="ARBA00022741"/>
    </source>
</evidence>
<comment type="catalytic activity">
    <reaction evidence="8">
        <text>L-seryl-[protein] + ATP = O-phospho-L-seryl-[protein] + ADP + H(+)</text>
        <dbReference type="Rhea" id="RHEA:17989"/>
        <dbReference type="Rhea" id="RHEA-COMP:9863"/>
        <dbReference type="Rhea" id="RHEA-COMP:11604"/>
        <dbReference type="ChEBI" id="CHEBI:15378"/>
        <dbReference type="ChEBI" id="CHEBI:29999"/>
        <dbReference type="ChEBI" id="CHEBI:30616"/>
        <dbReference type="ChEBI" id="CHEBI:83421"/>
        <dbReference type="ChEBI" id="CHEBI:456216"/>
        <dbReference type="EC" id="2.7.11.1"/>
    </reaction>
</comment>
<dbReference type="EMBL" id="FOFR01000002">
    <property type="protein sequence ID" value="SEQ09595.1"/>
    <property type="molecule type" value="Genomic_DNA"/>
</dbReference>
<keyword evidence="3" id="KW-0808">Transferase</keyword>
<feature type="domain" description="Protein kinase" evidence="10">
    <location>
        <begin position="148"/>
        <end position="403"/>
    </location>
</feature>
<proteinExistence type="predicted"/>
<evidence type="ECO:0000313" key="11">
    <source>
        <dbReference type="EMBL" id="SEQ09595.1"/>
    </source>
</evidence>
<dbReference type="PANTHER" id="PTHR24361:SF433">
    <property type="entry name" value="PROTEIN KINASE DOMAIN-CONTAINING PROTEIN"/>
    <property type="match status" value="1"/>
</dbReference>
<dbReference type="Pfam" id="PF00069">
    <property type="entry name" value="Pkinase"/>
    <property type="match status" value="1"/>
</dbReference>
<name>A0A1H9D800_9PSEU</name>
<evidence type="ECO:0000256" key="5">
    <source>
        <dbReference type="ARBA" id="ARBA00022777"/>
    </source>
</evidence>
<gene>
    <name evidence="11" type="ORF">SAMN05216188_10246</name>
</gene>
<evidence type="ECO:0000259" key="10">
    <source>
        <dbReference type="PROSITE" id="PS50011"/>
    </source>
</evidence>
<dbReference type="SUPFAM" id="SSF56112">
    <property type="entry name" value="Protein kinase-like (PK-like)"/>
    <property type="match status" value="1"/>
</dbReference>
<evidence type="ECO:0000256" key="2">
    <source>
        <dbReference type="ARBA" id="ARBA00022527"/>
    </source>
</evidence>
<evidence type="ECO:0000256" key="9">
    <source>
        <dbReference type="PROSITE-ProRule" id="PRU10141"/>
    </source>
</evidence>
<dbReference type="GO" id="GO:0005524">
    <property type="term" value="F:ATP binding"/>
    <property type="evidence" value="ECO:0007669"/>
    <property type="project" value="UniProtKB-UniRule"/>
</dbReference>
<evidence type="ECO:0000256" key="3">
    <source>
        <dbReference type="ARBA" id="ARBA00022679"/>
    </source>
</evidence>
<dbReference type="Gene3D" id="1.10.510.10">
    <property type="entry name" value="Transferase(Phosphotransferase) domain 1"/>
    <property type="match status" value="1"/>
</dbReference>
<evidence type="ECO:0000256" key="7">
    <source>
        <dbReference type="ARBA" id="ARBA00047899"/>
    </source>
</evidence>
<dbReference type="InterPro" id="IPR000719">
    <property type="entry name" value="Prot_kinase_dom"/>
</dbReference>
<dbReference type="InterPro" id="IPR011009">
    <property type="entry name" value="Kinase-like_dom_sf"/>
</dbReference>
<dbReference type="InterPro" id="IPR053235">
    <property type="entry name" value="Ser_Thr_kinase"/>
</dbReference>
<accession>A0A1H9D800</accession>
<keyword evidence="4 9" id="KW-0547">Nucleotide-binding</keyword>
<dbReference type="PROSITE" id="PS00109">
    <property type="entry name" value="PROTEIN_KINASE_TYR"/>
    <property type="match status" value="1"/>
</dbReference>
<evidence type="ECO:0000256" key="8">
    <source>
        <dbReference type="ARBA" id="ARBA00048679"/>
    </source>
</evidence>
<dbReference type="Proteomes" id="UP000199352">
    <property type="component" value="Unassembled WGS sequence"/>
</dbReference>
<dbReference type="EC" id="2.7.11.1" evidence="1"/>
<dbReference type="GO" id="GO:0004674">
    <property type="term" value="F:protein serine/threonine kinase activity"/>
    <property type="evidence" value="ECO:0007669"/>
    <property type="project" value="UniProtKB-KW"/>
</dbReference>
<comment type="catalytic activity">
    <reaction evidence="7">
        <text>L-threonyl-[protein] + ATP = O-phospho-L-threonyl-[protein] + ADP + H(+)</text>
        <dbReference type="Rhea" id="RHEA:46608"/>
        <dbReference type="Rhea" id="RHEA-COMP:11060"/>
        <dbReference type="Rhea" id="RHEA-COMP:11605"/>
        <dbReference type="ChEBI" id="CHEBI:15378"/>
        <dbReference type="ChEBI" id="CHEBI:30013"/>
        <dbReference type="ChEBI" id="CHEBI:30616"/>
        <dbReference type="ChEBI" id="CHEBI:61977"/>
        <dbReference type="ChEBI" id="CHEBI:456216"/>
        <dbReference type="EC" id="2.7.11.1"/>
    </reaction>
</comment>
<dbReference type="AlphaFoldDB" id="A0A1H9D800"/>